<evidence type="ECO:0000313" key="17">
    <source>
        <dbReference type="Proteomes" id="UP001597264"/>
    </source>
</evidence>
<evidence type="ECO:0000256" key="3">
    <source>
        <dbReference type="ARBA" id="ARBA00022452"/>
    </source>
</evidence>
<evidence type="ECO:0000256" key="11">
    <source>
        <dbReference type="PROSITE-ProRule" id="PRU01360"/>
    </source>
</evidence>
<keyword evidence="6" id="KW-0408">Iron</keyword>
<dbReference type="Gene3D" id="2.40.170.20">
    <property type="entry name" value="TonB-dependent receptor, beta-barrel domain"/>
    <property type="match status" value="1"/>
</dbReference>
<keyword evidence="4" id="KW-0410">Iron transport</keyword>
<dbReference type="PROSITE" id="PS52016">
    <property type="entry name" value="TONB_DEPENDENT_REC_3"/>
    <property type="match status" value="1"/>
</dbReference>
<evidence type="ECO:0000256" key="9">
    <source>
        <dbReference type="ARBA" id="ARBA00023136"/>
    </source>
</evidence>
<dbReference type="Pfam" id="PF07715">
    <property type="entry name" value="Plug"/>
    <property type="match status" value="1"/>
</dbReference>
<dbReference type="Proteomes" id="UP001597264">
    <property type="component" value="Unassembled WGS sequence"/>
</dbReference>
<comment type="subcellular location">
    <subcellularLocation>
        <location evidence="1 11">Cell outer membrane</location>
        <topology evidence="1 11">Multi-pass membrane protein</topology>
    </subcellularLocation>
</comment>
<name>A0ABW3UEL2_9GAMM</name>
<keyword evidence="17" id="KW-1185">Reference proteome</keyword>
<keyword evidence="3 11" id="KW-1134">Transmembrane beta strand</keyword>
<keyword evidence="5 11" id="KW-0812">Transmembrane</keyword>
<accession>A0ABW3UEL2</accession>
<dbReference type="EMBL" id="JBHTLR010000034">
    <property type="protein sequence ID" value="MFD1218296.1"/>
    <property type="molecule type" value="Genomic_DNA"/>
</dbReference>
<dbReference type="SUPFAM" id="SSF56935">
    <property type="entry name" value="Porins"/>
    <property type="match status" value="1"/>
</dbReference>
<keyword evidence="10 11" id="KW-0998">Cell outer membrane</keyword>
<keyword evidence="7" id="KW-0406">Ion transport</keyword>
<evidence type="ECO:0000256" key="2">
    <source>
        <dbReference type="ARBA" id="ARBA00022448"/>
    </source>
</evidence>
<dbReference type="InterPro" id="IPR039426">
    <property type="entry name" value="TonB-dep_rcpt-like"/>
</dbReference>
<evidence type="ECO:0000256" key="12">
    <source>
        <dbReference type="RuleBase" id="RU003357"/>
    </source>
</evidence>
<feature type="signal peptide" evidence="13">
    <location>
        <begin position="1"/>
        <end position="25"/>
    </location>
</feature>
<feature type="chain" id="PRO_5045929404" evidence="13">
    <location>
        <begin position="26"/>
        <end position="730"/>
    </location>
</feature>
<dbReference type="Pfam" id="PF00593">
    <property type="entry name" value="TonB_dep_Rec_b-barrel"/>
    <property type="match status" value="1"/>
</dbReference>
<evidence type="ECO:0000256" key="13">
    <source>
        <dbReference type="SAM" id="SignalP"/>
    </source>
</evidence>
<comment type="similarity">
    <text evidence="11 12">Belongs to the TonB-dependent receptor family.</text>
</comment>
<evidence type="ECO:0000313" key="16">
    <source>
        <dbReference type="EMBL" id="MFD1218296.1"/>
    </source>
</evidence>
<evidence type="ECO:0000256" key="7">
    <source>
        <dbReference type="ARBA" id="ARBA00023065"/>
    </source>
</evidence>
<reference evidence="17" key="1">
    <citation type="journal article" date="2019" name="Int. J. Syst. Evol. Microbiol.">
        <title>The Global Catalogue of Microorganisms (GCM) 10K type strain sequencing project: providing services to taxonomists for standard genome sequencing and annotation.</title>
        <authorList>
            <consortium name="The Broad Institute Genomics Platform"/>
            <consortium name="The Broad Institute Genome Sequencing Center for Infectious Disease"/>
            <person name="Wu L."/>
            <person name="Ma J."/>
        </authorList>
    </citation>
    <scope>NUCLEOTIDE SEQUENCE [LARGE SCALE GENOMIC DNA]</scope>
    <source>
        <strain evidence="17">CCUG 54356</strain>
    </source>
</reference>
<feature type="domain" description="TonB-dependent receptor plug" evidence="15">
    <location>
        <begin position="43"/>
        <end position="149"/>
    </location>
</feature>
<dbReference type="InterPro" id="IPR036942">
    <property type="entry name" value="Beta-barrel_TonB_sf"/>
</dbReference>
<dbReference type="PANTHER" id="PTHR32552:SF81">
    <property type="entry name" value="TONB-DEPENDENT OUTER MEMBRANE RECEPTOR"/>
    <property type="match status" value="1"/>
</dbReference>
<evidence type="ECO:0000259" key="15">
    <source>
        <dbReference type="Pfam" id="PF07715"/>
    </source>
</evidence>
<keyword evidence="8 12" id="KW-0798">TonB box</keyword>
<dbReference type="InterPro" id="IPR012910">
    <property type="entry name" value="Plug_dom"/>
</dbReference>
<evidence type="ECO:0000256" key="1">
    <source>
        <dbReference type="ARBA" id="ARBA00004571"/>
    </source>
</evidence>
<evidence type="ECO:0000256" key="10">
    <source>
        <dbReference type="ARBA" id="ARBA00023237"/>
    </source>
</evidence>
<keyword evidence="16" id="KW-0675">Receptor</keyword>
<dbReference type="InterPro" id="IPR000531">
    <property type="entry name" value="Beta-barrel_TonB"/>
</dbReference>
<sequence length="730" mass="79890">MKASRFLPHALAAAVAAPITPLALAAELEEVTVTAQKRSQRLTEVPIAITSFGAENIEETGIRQLREVAEFIPNLSISSGKDFDSTVSIRGVGANSRNIGFDTRVGVYLDGVYLGQSPALNQELLDLERIEVLRGPQGTLFGKNTVAGAINLISRQPGNTLEGGINIEYGNFNTRQMSASLSAPLSDSLFAKVALSSQQRDGIQDNLLTGNALNEQDGDAYRAQLVYDAGGNFTANLAIDGTDAERLTYVGEPVTDTFGMTPDTAAPQDDTVAMNHDPLEAREIRGSALTMNWDLASGFAIKSITAVRDTEIFYRNDVDYAPLDLAELRYEDSYNQVTQEFQLVSPESEDLQYVAGLYLYQQEGDSLRQIVSTPTAAMLFGTNPEVPVTTDGTVDTSSFAAFMNGSYRLTSQWKLGFGFRYSEEEKDVDWRIDGSGSGAFAMGTGSVDDRRTDSHFSPNVVLNYDFTPYIHGYAKYAGGFKSGGYNLDFIGQSDLNAGIDFDKETVDSVEIGLKGTALNRSLSFNLAAFQSDYTDYQVNQFIDLGEGRTSISIRNAAEVETRGLEAEFTYNANDYLQLNAAFGLLDAEFADYPGGGAGGADVSGNKLPGASDYTVNLGAQYRYPIMSMGVEFMARVDYSFRDDYYNTADNEQYRTLMSGDVVQYGWVDDIELVNARIGVISDSESWSASLWARNLLDEEYLTDTSRDFFGTLTHFKGMPRTYGLEVGYRF</sequence>
<proteinExistence type="inferred from homology"/>
<evidence type="ECO:0000256" key="6">
    <source>
        <dbReference type="ARBA" id="ARBA00023004"/>
    </source>
</evidence>
<keyword evidence="9 11" id="KW-0472">Membrane</keyword>
<feature type="domain" description="TonB-dependent receptor-like beta-barrel" evidence="14">
    <location>
        <begin position="237"/>
        <end position="695"/>
    </location>
</feature>
<gene>
    <name evidence="16" type="ORF">ACFQ2X_16965</name>
</gene>
<protein>
    <submittedName>
        <fullName evidence="16">TonB-dependent receptor</fullName>
    </submittedName>
</protein>
<evidence type="ECO:0000256" key="4">
    <source>
        <dbReference type="ARBA" id="ARBA00022496"/>
    </source>
</evidence>
<dbReference type="PANTHER" id="PTHR32552">
    <property type="entry name" value="FERRICHROME IRON RECEPTOR-RELATED"/>
    <property type="match status" value="1"/>
</dbReference>
<keyword evidence="2 11" id="KW-0813">Transport</keyword>
<keyword evidence="13" id="KW-0732">Signal</keyword>
<organism evidence="16 17">
    <name type="scientific">Microbulbifer celer</name>
    <dbReference type="NCBI Taxonomy" id="435905"/>
    <lineage>
        <taxon>Bacteria</taxon>
        <taxon>Pseudomonadati</taxon>
        <taxon>Pseudomonadota</taxon>
        <taxon>Gammaproteobacteria</taxon>
        <taxon>Cellvibrionales</taxon>
        <taxon>Microbulbiferaceae</taxon>
        <taxon>Microbulbifer</taxon>
    </lineage>
</organism>
<dbReference type="RefSeq" id="WP_230435243.1">
    <property type="nucleotide sequence ID" value="NZ_CP087715.1"/>
</dbReference>
<comment type="caution">
    <text evidence="16">The sequence shown here is derived from an EMBL/GenBank/DDBJ whole genome shotgun (WGS) entry which is preliminary data.</text>
</comment>
<evidence type="ECO:0000259" key="14">
    <source>
        <dbReference type="Pfam" id="PF00593"/>
    </source>
</evidence>
<evidence type="ECO:0000256" key="5">
    <source>
        <dbReference type="ARBA" id="ARBA00022692"/>
    </source>
</evidence>
<evidence type="ECO:0000256" key="8">
    <source>
        <dbReference type="ARBA" id="ARBA00023077"/>
    </source>
</evidence>